<accession>A0A0A7RFY8</accession>
<sequence>MDLFLIIGIIVGTVAVLAGMLLKGASISILISPEAALIIFVGLIAATINSYPVQEIKRVPKMFKILFSNKEYQYGEIVSTIVDLATRARKDGLLALEEPVQKLENPFMKKGLEMVVDGVDPDEVREIMENEIEGIEERHRVGAGIFKTAGATAPTLGVLGAVIGLIGALGNLQNISKLGEMISSAFVATMFGIFFGYVILVPMGSRLTVKSEQEIQALNLILEGVLAIQSGQAPRSIEQKLNSLIAPAQRTQNEDQDKEGRKK</sequence>
<evidence type="ECO:0000256" key="10">
    <source>
        <dbReference type="ARBA" id="ARBA00023065"/>
    </source>
</evidence>
<organism evidence="16">
    <name type="scientific">Liquorilactobacillus nagelii</name>
    <dbReference type="NCBI Taxonomy" id="82688"/>
    <lineage>
        <taxon>Bacteria</taxon>
        <taxon>Bacillati</taxon>
        <taxon>Bacillota</taxon>
        <taxon>Bacilli</taxon>
        <taxon>Lactobacillales</taxon>
        <taxon>Lactobacillaceae</taxon>
        <taxon>Liquorilactobacillus</taxon>
    </lineage>
</organism>
<dbReference type="InterPro" id="IPR002898">
    <property type="entry name" value="MotA_ExbB_proton_chnl"/>
</dbReference>
<evidence type="ECO:0000256" key="4">
    <source>
        <dbReference type="ARBA" id="ARBA00022475"/>
    </source>
</evidence>
<feature type="transmembrane region" description="Helical" evidence="13">
    <location>
        <begin position="148"/>
        <end position="169"/>
    </location>
</feature>
<keyword evidence="9 13" id="KW-1133">Transmembrane helix</keyword>
<comment type="subcellular location">
    <subcellularLocation>
        <location evidence="1">Cell membrane</location>
        <topology evidence="1">Multi-pass membrane protein</topology>
    </subcellularLocation>
</comment>
<evidence type="ECO:0000256" key="13">
    <source>
        <dbReference type="SAM" id="Phobius"/>
    </source>
</evidence>
<keyword evidence="4" id="KW-1003">Cell membrane</keyword>
<evidence type="ECO:0000256" key="9">
    <source>
        <dbReference type="ARBA" id="ARBA00022989"/>
    </source>
</evidence>
<comment type="similarity">
    <text evidence="2">Belongs to the MotA family.</text>
</comment>
<dbReference type="InterPro" id="IPR047055">
    <property type="entry name" value="MotA-like"/>
</dbReference>
<dbReference type="InterPro" id="IPR046786">
    <property type="entry name" value="MotA_N"/>
</dbReference>
<gene>
    <name evidence="16" type="primary">motA</name>
</gene>
<evidence type="ECO:0000259" key="15">
    <source>
        <dbReference type="Pfam" id="PF20560"/>
    </source>
</evidence>
<keyword evidence="3" id="KW-0813">Transport</keyword>
<evidence type="ECO:0000256" key="5">
    <source>
        <dbReference type="ARBA" id="ARBA00022500"/>
    </source>
</evidence>
<feature type="domain" description="MotA/TolQ/ExbB proton channel" evidence="14">
    <location>
        <begin position="102"/>
        <end position="218"/>
    </location>
</feature>
<reference evidence="16" key="1">
    <citation type="journal article" date="2014" name="Appl. Environ. Microbiol.">
        <title>Detection and genomic characterization of motility in Lactobacillus curvatus: confirmation of motility in a species outside the Lactobacillus salivarius clade.</title>
        <authorList>
            <person name="Cousin F.J."/>
            <person name="Lynch S.M."/>
            <person name="Harris H.M."/>
            <person name="McCann A."/>
            <person name="Lynch D.B."/>
            <person name="Neville B.A."/>
            <person name="Irisawa T."/>
            <person name="Okada S."/>
            <person name="Endo A."/>
            <person name="O'Toole P.W."/>
        </authorList>
    </citation>
    <scope>NUCLEOTIDE SEQUENCE</scope>
    <source>
        <strain evidence="16">ATCC 700692</strain>
    </source>
</reference>
<dbReference type="PROSITE" id="PS01307">
    <property type="entry name" value="MOTA"/>
    <property type="match status" value="1"/>
</dbReference>
<keyword evidence="7" id="KW-0283">Flagellar rotation</keyword>
<dbReference type="GO" id="GO:0071978">
    <property type="term" value="P:bacterial-type flagellum-dependent swarming motility"/>
    <property type="evidence" value="ECO:0007669"/>
    <property type="project" value="InterPro"/>
</dbReference>
<evidence type="ECO:0000256" key="8">
    <source>
        <dbReference type="ARBA" id="ARBA00022781"/>
    </source>
</evidence>
<dbReference type="PANTHER" id="PTHR30433:SF3">
    <property type="entry name" value="MOTILITY PROTEIN A"/>
    <property type="match status" value="1"/>
</dbReference>
<dbReference type="GO" id="GO:1902600">
    <property type="term" value="P:proton transmembrane transport"/>
    <property type="evidence" value="ECO:0007669"/>
    <property type="project" value="UniProtKB-KW"/>
</dbReference>
<dbReference type="Pfam" id="PF01618">
    <property type="entry name" value="MotA_ExbB"/>
    <property type="match status" value="1"/>
</dbReference>
<dbReference type="RefSeq" id="WP_057884972.1">
    <property type="nucleotide sequence ID" value="NZ_JBDNKM010000025.1"/>
</dbReference>
<protein>
    <submittedName>
        <fullName evidence="16">Chemotaxis protein MotA</fullName>
    </submittedName>
</protein>
<dbReference type="EMBL" id="KM886867">
    <property type="protein sequence ID" value="AJA34167.1"/>
    <property type="molecule type" value="Genomic_DNA"/>
</dbReference>
<evidence type="ECO:0000256" key="1">
    <source>
        <dbReference type="ARBA" id="ARBA00004651"/>
    </source>
</evidence>
<keyword evidence="10" id="KW-0406">Ion transport</keyword>
<name>A0A0A7RFY8_9LACO</name>
<keyword evidence="11 13" id="KW-0472">Membrane</keyword>
<feature type="domain" description="Motility protein A N-terminal" evidence="15">
    <location>
        <begin position="6"/>
        <end position="92"/>
    </location>
</feature>
<feature type="compositionally biased region" description="Basic and acidic residues" evidence="12">
    <location>
        <begin position="252"/>
        <end position="263"/>
    </location>
</feature>
<dbReference type="AlphaFoldDB" id="A0A0A7RFY8"/>
<dbReference type="GO" id="GO:0006935">
    <property type="term" value="P:chemotaxis"/>
    <property type="evidence" value="ECO:0007669"/>
    <property type="project" value="UniProtKB-KW"/>
</dbReference>
<feature type="region of interest" description="Disordered" evidence="12">
    <location>
        <begin position="244"/>
        <end position="263"/>
    </location>
</feature>
<evidence type="ECO:0000256" key="3">
    <source>
        <dbReference type="ARBA" id="ARBA00022448"/>
    </source>
</evidence>
<evidence type="ECO:0000256" key="6">
    <source>
        <dbReference type="ARBA" id="ARBA00022692"/>
    </source>
</evidence>
<evidence type="ECO:0000256" key="2">
    <source>
        <dbReference type="ARBA" id="ARBA00008038"/>
    </source>
</evidence>
<proteinExistence type="inferred from homology"/>
<dbReference type="PANTHER" id="PTHR30433">
    <property type="entry name" value="CHEMOTAXIS PROTEIN MOTA"/>
    <property type="match status" value="1"/>
</dbReference>
<dbReference type="Pfam" id="PF20560">
    <property type="entry name" value="MotA_N"/>
    <property type="match status" value="1"/>
</dbReference>
<evidence type="ECO:0000256" key="11">
    <source>
        <dbReference type="ARBA" id="ARBA00023136"/>
    </source>
</evidence>
<dbReference type="GO" id="GO:0005886">
    <property type="term" value="C:plasma membrane"/>
    <property type="evidence" value="ECO:0007669"/>
    <property type="project" value="UniProtKB-SubCell"/>
</dbReference>
<dbReference type="GeneID" id="78522782"/>
<feature type="transmembrane region" description="Helical" evidence="13">
    <location>
        <begin position="28"/>
        <end position="48"/>
    </location>
</feature>
<keyword evidence="5" id="KW-0145">Chemotaxis</keyword>
<evidence type="ECO:0000313" key="16">
    <source>
        <dbReference type="EMBL" id="AJA34167.1"/>
    </source>
</evidence>
<dbReference type="NCBIfam" id="NF005997">
    <property type="entry name" value="PRK08124.1"/>
    <property type="match status" value="1"/>
</dbReference>
<evidence type="ECO:0000256" key="7">
    <source>
        <dbReference type="ARBA" id="ARBA00022779"/>
    </source>
</evidence>
<keyword evidence="6 13" id="KW-0812">Transmembrane</keyword>
<dbReference type="InterPro" id="IPR000540">
    <property type="entry name" value="Flag_MotA_CS"/>
</dbReference>
<evidence type="ECO:0000259" key="14">
    <source>
        <dbReference type="Pfam" id="PF01618"/>
    </source>
</evidence>
<keyword evidence="8" id="KW-0375">Hydrogen ion transport</keyword>
<feature type="transmembrane region" description="Helical" evidence="13">
    <location>
        <begin position="181"/>
        <end position="200"/>
    </location>
</feature>
<evidence type="ECO:0000256" key="12">
    <source>
        <dbReference type="SAM" id="MobiDB-lite"/>
    </source>
</evidence>